<comment type="caution">
    <text evidence="5">The sequence shown here is derived from an EMBL/GenBank/DDBJ whole genome shotgun (WGS) entry which is preliminary data.</text>
</comment>
<dbReference type="EMBL" id="BNBE01000004">
    <property type="protein sequence ID" value="GHG29288.1"/>
    <property type="molecule type" value="Genomic_DNA"/>
</dbReference>
<proteinExistence type="predicted"/>
<evidence type="ECO:0000313" key="5">
    <source>
        <dbReference type="EMBL" id="GHG29288.1"/>
    </source>
</evidence>
<evidence type="ECO:0000256" key="2">
    <source>
        <dbReference type="ARBA" id="ARBA00023172"/>
    </source>
</evidence>
<evidence type="ECO:0000259" key="4">
    <source>
        <dbReference type="PROSITE" id="PS51900"/>
    </source>
</evidence>
<sequence length="467" mass="52508">MGPDGTVDAGLLEFVLSDSFRRLERETKRNYATDIRPLLTFLSSRGVSWRRASPRDLADYRDWRCRAVENPQRIGGTKWNREAAAFTKLFRWAGVEPLPVDVGRREDRAADSVSSNVLWLTPRTWRLWSDIGLRGHLGPGLPAAGWESRTELRNTSFVQLLLGSGLRRQEGGSLLTFEVPVERLRHGRYCHGQIAAAVTRAKVGRVFYATVDAVGQVEAYIASERAWAVQRAQQQGRYERLAGLRLVTGVRRGRRPVVEWVDRHGVAGRQELGRLGWRERQLLFVDGPDGPEPAWLWLTEQGLPMAPERWNGIFRQANQRCEQVLLTARERTVGRGLRLAEVRGRSPYATPLAARHSYALYMLVLLNTLLESRLGLTKADRRDFAMLFGDPWWLVKTLLGHADVETTKRHYLAPVAHLELESVLTAGRADTAGVLPAEDLDGVFACLARESQGIQDIDILLAGRADG</sequence>
<evidence type="ECO:0000256" key="3">
    <source>
        <dbReference type="PROSITE-ProRule" id="PRU01248"/>
    </source>
</evidence>
<keyword evidence="1 3" id="KW-0238">DNA-binding</keyword>
<dbReference type="InterPro" id="IPR004107">
    <property type="entry name" value="Integrase_SAM-like_N"/>
</dbReference>
<dbReference type="GO" id="GO:0015074">
    <property type="term" value="P:DNA integration"/>
    <property type="evidence" value="ECO:0007669"/>
    <property type="project" value="InterPro"/>
</dbReference>
<dbReference type="Gene3D" id="1.10.443.10">
    <property type="entry name" value="Intergrase catalytic core"/>
    <property type="match status" value="1"/>
</dbReference>
<dbReference type="InterPro" id="IPR044068">
    <property type="entry name" value="CB"/>
</dbReference>
<organism evidence="5 6">
    <name type="scientific">Streptomyces filamentosus</name>
    <name type="common">Streptomyces roseosporus</name>
    <dbReference type="NCBI Taxonomy" id="67294"/>
    <lineage>
        <taxon>Bacteria</taxon>
        <taxon>Bacillati</taxon>
        <taxon>Actinomycetota</taxon>
        <taxon>Actinomycetes</taxon>
        <taxon>Kitasatosporales</taxon>
        <taxon>Streptomycetaceae</taxon>
        <taxon>Streptomyces</taxon>
    </lineage>
</organism>
<evidence type="ECO:0000313" key="6">
    <source>
        <dbReference type="Proteomes" id="UP000632849"/>
    </source>
</evidence>
<reference evidence="5" key="1">
    <citation type="journal article" date="2014" name="Int. J. Syst. Evol. Microbiol.">
        <title>Complete genome sequence of Corynebacterium casei LMG S-19264T (=DSM 44701T), isolated from a smear-ripened cheese.</title>
        <authorList>
            <consortium name="US DOE Joint Genome Institute (JGI-PGF)"/>
            <person name="Walter F."/>
            <person name="Albersmeier A."/>
            <person name="Kalinowski J."/>
            <person name="Ruckert C."/>
        </authorList>
    </citation>
    <scope>NUCLEOTIDE SEQUENCE</scope>
    <source>
        <strain evidence="5">JCM 4122</strain>
    </source>
</reference>
<feature type="domain" description="Core-binding (CB)" evidence="4">
    <location>
        <begin position="11"/>
        <end position="94"/>
    </location>
</feature>
<dbReference type="InterPro" id="IPR011010">
    <property type="entry name" value="DNA_brk_join_enz"/>
</dbReference>
<dbReference type="InterPro" id="IPR010998">
    <property type="entry name" value="Integrase_recombinase_N"/>
</dbReference>
<dbReference type="GO" id="GO:0006310">
    <property type="term" value="P:DNA recombination"/>
    <property type="evidence" value="ECO:0007669"/>
    <property type="project" value="UniProtKB-KW"/>
</dbReference>
<dbReference type="SUPFAM" id="SSF56349">
    <property type="entry name" value="DNA breaking-rejoining enzymes"/>
    <property type="match status" value="1"/>
</dbReference>
<dbReference type="InterPro" id="IPR013762">
    <property type="entry name" value="Integrase-like_cat_sf"/>
</dbReference>
<name>A0A919BXN0_STRFL</name>
<reference evidence="5" key="2">
    <citation type="submission" date="2020-09" db="EMBL/GenBank/DDBJ databases">
        <authorList>
            <person name="Sun Q."/>
            <person name="Ohkuma M."/>
        </authorList>
    </citation>
    <scope>NUCLEOTIDE SEQUENCE</scope>
    <source>
        <strain evidence="5">JCM 4122</strain>
    </source>
</reference>
<accession>A0A919BXN0</accession>
<keyword evidence="2" id="KW-0233">DNA recombination</keyword>
<dbReference type="Proteomes" id="UP000632849">
    <property type="component" value="Unassembled WGS sequence"/>
</dbReference>
<dbReference type="GO" id="GO:0003677">
    <property type="term" value="F:DNA binding"/>
    <property type="evidence" value="ECO:0007669"/>
    <property type="project" value="UniProtKB-UniRule"/>
</dbReference>
<keyword evidence="6" id="KW-1185">Reference proteome</keyword>
<evidence type="ECO:0000256" key="1">
    <source>
        <dbReference type="ARBA" id="ARBA00023125"/>
    </source>
</evidence>
<gene>
    <name evidence="5" type="ORF">GCM10017667_78500</name>
</gene>
<dbReference type="AlphaFoldDB" id="A0A919BXN0"/>
<dbReference type="Pfam" id="PF02899">
    <property type="entry name" value="Phage_int_SAM_1"/>
    <property type="match status" value="1"/>
</dbReference>
<dbReference type="PROSITE" id="PS51900">
    <property type="entry name" value="CB"/>
    <property type="match status" value="1"/>
</dbReference>
<protein>
    <recommendedName>
        <fullName evidence="4">Core-binding (CB) domain-containing protein</fullName>
    </recommendedName>
</protein>
<dbReference type="Gene3D" id="1.10.150.130">
    <property type="match status" value="1"/>
</dbReference>